<protein>
    <submittedName>
        <fullName evidence="3">Uncharacterized protein LOC104709609</fullName>
    </submittedName>
</protein>
<dbReference type="CDD" id="cd04480">
    <property type="entry name" value="RPA1_DBD_A_like"/>
    <property type="match status" value="1"/>
</dbReference>
<evidence type="ECO:0000259" key="1">
    <source>
        <dbReference type="Pfam" id="PF02721"/>
    </source>
</evidence>
<dbReference type="InterPro" id="IPR012340">
    <property type="entry name" value="NA-bd_OB-fold"/>
</dbReference>
<dbReference type="GeneID" id="104709609"/>
<feature type="domain" description="Replication protein A 70 kDa DNA-binding subunit B/D first OB fold" evidence="1">
    <location>
        <begin position="11"/>
        <end position="107"/>
    </location>
</feature>
<gene>
    <name evidence="3" type="primary">LOC104709609</name>
</gene>
<evidence type="ECO:0000313" key="2">
    <source>
        <dbReference type="Proteomes" id="UP000694864"/>
    </source>
</evidence>
<dbReference type="PANTHER" id="PTHR47165:SF4">
    <property type="entry name" value="OS03G0429900 PROTEIN"/>
    <property type="match status" value="1"/>
</dbReference>
<proteinExistence type="predicted"/>
<accession>A0ABM1QC23</accession>
<sequence length="427" mass="49049">MASKQITISPYVNINEINPALDHYKIRVRVIRLWKAFKSLQMVLVDREGTRIHASIEDALVKKFHNQINVGESKIIDTFSLVDYDGDYRTSALGFKIVFYRTTTIKPYDDFPARVPENYFQEFSTILAGKIDKRVLFDVVGQIAGVGSLDNVKTKGKDNVKISFDLQDLRLPNTSVVDLVQNEDEAKNTQPKLTLYEEFFMKNEKKTIDEILYSFEVRTCVTIGTIRSVEIVPKWYYIACKECRKKVQAYPLESDKGKNVYIVVVFAMTMSKKLITSISSYYTFRMELLQRLSCFFYGLAQIFVGKKADDLVSQIAEDDLSILPVSLSALIGKTMLFKISITNDNLKSDKASYVVEKFWEKEDMVNQFVKETYGKVNDNHQELEPAEQILQLTSEETTSFSSKRELSGLNEEVVRGHNMTTRKEDQD</sequence>
<reference evidence="2" key="1">
    <citation type="journal article" date="2014" name="Nat. Commun.">
        <title>The emerging biofuel crop Camelina sativa retains a highly undifferentiated hexaploid genome structure.</title>
        <authorList>
            <person name="Kagale S."/>
            <person name="Koh C."/>
            <person name="Nixon J."/>
            <person name="Bollina V."/>
            <person name="Clarke W.E."/>
            <person name="Tuteja R."/>
            <person name="Spillane C."/>
            <person name="Robinson S.J."/>
            <person name="Links M.G."/>
            <person name="Clarke C."/>
            <person name="Higgins E.E."/>
            <person name="Huebert T."/>
            <person name="Sharpe A.G."/>
            <person name="Parkin I.A."/>
        </authorList>
    </citation>
    <scope>NUCLEOTIDE SEQUENCE [LARGE SCALE GENOMIC DNA]</scope>
    <source>
        <strain evidence="2">cv. DH55</strain>
    </source>
</reference>
<dbReference type="Pfam" id="PF02721">
    <property type="entry name" value="DUF223"/>
    <property type="match status" value="1"/>
</dbReference>
<reference evidence="3" key="2">
    <citation type="submission" date="2025-08" db="UniProtKB">
        <authorList>
            <consortium name="RefSeq"/>
        </authorList>
    </citation>
    <scope>IDENTIFICATION</scope>
    <source>
        <tissue evidence="3">Leaf</tissue>
    </source>
</reference>
<dbReference type="SUPFAM" id="SSF50249">
    <property type="entry name" value="Nucleic acid-binding proteins"/>
    <property type="match status" value="2"/>
</dbReference>
<evidence type="ECO:0000313" key="3">
    <source>
        <dbReference type="RefSeq" id="XP_019084311.1"/>
    </source>
</evidence>
<name>A0ABM1QC23_CAMSA</name>
<keyword evidence="2" id="KW-1185">Reference proteome</keyword>
<dbReference type="InterPro" id="IPR003871">
    <property type="entry name" value="RFA1B/D_OB_1st"/>
</dbReference>
<dbReference type="Proteomes" id="UP000694864">
    <property type="component" value="Chromosome 8"/>
</dbReference>
<dbReference type="PANTHER" id="PTHR47165">
    <property type="entry name" value="OS03G0429900 PROTEIN"/>
    <property type="match status" value="1"/>
</dbReference>
<dbReference type="Gene3D" id="2.40.50.140">
    <property type="entry name" value="Nucleic acid-binding proteins"/>
    <property type="match status" value="2"/>
</dbReference>
<organism evidence="2 3">
    <name type="scientific">Camelina sativa</name>
    <name type="common">False flax</name>
    <name type="synonym">Myagrum sativum</name>
    <dbReference type="NCBI Taxonomy" id="90675"/>
    <lineage>
        <taxon>Eukaryota</taxon>
        <taxon>Viridiplantae</taxon>
        <taxon>Streptophyta</taxon>
        <taxon>Embryophyta</taxon>
        <taxon>Tracheophyta</taxon>
        <taxon>Spermatophyta</taxon>
        <taxon>Magnoliopsida</taxon>
        <taxon>eudicotyledons</taxon>
        <taxon>Gunneridae</taxon>
        <taxon>Pentapetalae</taxon>
        <taxon>rosids</taxon>
        <taxon>malvids</taxon>
        <taxon>Brassicales</taxon>
        <taxon>Brassicaceae</taxon>
        <taxon>Camelineae</taxon>
        <taxon>Camelina</taxon>
    </lineage>
</organism>
<dbReference type="RefSeq" id="XP_019084311.1">
    <property type="nucleotide sequence ID" value="XM_019228766.1"/>
</dbReference>